<dbReference type="EC" id="2.7.7.8" evidence="5"/>
<dbReference type="PROSITE" id="PS50126">
    <property type="entry name" value="S1"/>
    <property type="match status" value="1"/>
</dbReference>
<keyword evidence="5" id="KW-0479">Metal-binding</keyword>
<dbReference type="Proteomes" id="UP000179115">
    <property type="component" value="Unassembled WGS sequence"/>
</dbReference>
<dbReference type="SUPFAM" id="SSF50249">
    <property type="entry name" value="Nucleic acid-binding proteins"/>
    <property type="match status" value="1"/>
</dbReference>
<gene>
    <name evidence="5" type="primary">pnp</name>
    <name evidence="7" type="ORF">A3A35_00730</name>
</gene>
<dbReference type="InterPro" id="IPR003029">
    <property type="entry name" value="S1_domain"/>
</dbReference>
<comment type="cofactor">
    <cofactor evidence="5">
        <name>Mg(2+)</name>
        <dbReference type="ChEBI" id="CHEBI:18420"/>
    </cofactor>
</comment>
<dbReference type="InterPro" id="IPR004087">
    <property type="entry name" value="KH_dom"/>
</dbReference>
<dbReference type="AlphaFoldDB" id="A0A1F6EDC1"/>
<evidence type="ECO:0000259" key="6">
    <source>
        <dbReference type="PROSITE" id="PS50126"/>
    </source>
</evidence>
<evidence type="ECO:0000256" key="2">
    <source>
        <dbReference type="ARBA" id="ARBA00022679"/>
    </source>
</evidence>
<dbReference type="CDD" id="cd11364">
    <property type="entry name" value="RNase_PH_PNPase_2"/>
    <property type="match status" value="1"/>
</dbReference>
<dbReference type="InterPro" id="IPR027408">
    <property type="entry name" value="PNPase/RNase_PH_dom_sf"/>
</dbReference>
<dbReference type="GO" id="GO:0000287">
    <property type="term" value="F:magnesium ion binding"/>
    <property type="evidence" value="ECO:0007669"/>
    <property type="project" value="UniProtKB-UniRule"/>
</dbReference>
<dbReference type="Gene3D" id="3.30.230.70">
    <property type="entry name" value="GHMP Kinase, N-terminal domain"/>
    <property type="match status" value="2"/>
</dbReference>
<sequence length="738" mass="79918">MQTKEYSIEVGGKTLTARFTDLADQANGSVMLQYGDSIVLATAVMGGKREGLNYFPLMVDYEEKFYAAGQILGSRFVRREGRPTEEAVLSGRVVDRTIRPFFSQHIRNEVQVVITVLSIKEDDPDVLAINAASLALLTSDIPWNGPVSAVRVGGQSEQSELSINPTYAMREHEHFELDLMACGRDSTINMIEVGAREVSEAAVIAALEKASEEIEKLNDFQQSIQREIGKVKREMPKPETPKEVGELFAQTVEGKLDAALFSGVAGKGTLSALQEEWSLLAKEKLSDESKPFADDYFEQEVNALIHREAIERERRADGRKLNELRPLYAQAGKVSPILHGSGIFYRGGTHVFSALTLGGPGEAQIIDNIEIQEDTKRFMHHYNFPPFSSGETGRLGGFNRRMIGHGALAEKALLAVIPPKEQFPYTIRLVSECMASNGSTSMGSVCAGTLALMDGGVPIKAPVAGIAIGLMSRVSRSRGNEGSANDLPFASAQGQNLEYKILTDIQGPEDHHGDMDFKVAGTRNGISAIQLDVKVDGVPISILAEALLKAKEARSSILDVIEKEIPAPRPAISPNAPEIVILSIPIDKIGSVIGPGGKVINKIKADTGVQEITIEDDGTVYITGKGGTGAKAAEIISGMTREYKPGEAFIGEVTRLMQFGAFVRIGPTTEGLVHISEIAPYRVDRIDQALKVGERVPVLLKEVDEKGRLNLSIKDADPEFATRHGIPKGTGTNGIPRR</sequence>
<dbReference type="STRING" id="1798508.A3A35_00730"/>
<dbReference type="HAMAP" id="MF_01595">
    <property type="entry name" value="PNPase"/>
    <property type="match status" value="1"/>
</dbReference>
<protein>
    <recommendedName>
        <fullName evidence="5">Polyribonucleotide nucleotidyltransferase</fullName>
        <ecNumber evidence="5">2.7.7.8</ecNumber>
    </recommendedName>
    <alternativeName>
        <fullName evidence="5">Polynucleotide phosphorylase</fullName>
        <shortName evidence="5">PNPase</shortName>
    </alternativeName>
</protein>
<dbReference type="InterPro" id="IPR001247">
    <property type="entry name" value="ExoRNase_PH_dom1"/>
</dbReference>
<dbReference type="GO" id="GO:0000175">
    <property type="term" value="F:3'-5'-RNA exonuclease activity"/>
    <property type="evidence" value="ECO:0007669"/>
    <property type="project" value="TreeGrafter"/>
</dbReference>
<keyword evidence="3 5" id="KW-0548">Nucleotidyltransferase</keyword>
<reference evidence="7 8" key="1">
    <citation type="journal article" date="2016" name="Nat. Commun.">
        <title>Thousands of microbial genomes shed light on interconnected biogeochemical processes in an aquifer system.</title>
        <authorList>
            <person name="Anantharaman K."/>
            <person name="Brown C.T."/>
            <person name="Hug L.A."/>
            <person name="Sharon I."/>
            <person name="Castelle C.J."/>
            <person name="Probst A.J."/>
            <person name="Thomas B.C."/>
            <person name="Singh A."/>
            <person name="Wilkins M.J."/>
            <person name="Karaoz U."/>
            <person name="Brodie E.L."/>
            <person name="Williams K.H."/>
            <person name="Hubbard S.S."/>
            <person name="Banfield J.F."/>
        </authorList>
    </citation>
    <scope>NUCLEOTIDE SEQUENCE [LARGE SCALE GENOMIC DNA]</scope>
</reference>
<evidence type="ECO:0000313" key="7">
    <source>
        <dbReference type="EMBL" id="OGG71675.1"/>
    </source>
</evidence>
<dbReference type="GO" id="GO:0005829">
    <property type="term" value="C:cytosol"/>
    <property type="evidence" value="ECO:0007669"/>
    <property type="project" value="TreeGrafter"/>
</dbReference>
<dbReference type="SUPFAM" id="SSF54211">
    <property type="entry name" value="Ribosomal protein S5 domain 2-like"/>
    <property type="match status" value="2"/>
</dbReference>
<accession>A0A1F6EDC1</accession>
<keyword evidence="5" id="KW-0963">Cytoplasm</keyword>
<dbReference type="SMART" id="SM00322">
    <property type="entry name" value="KH"/>
    <property type="match status" value="1"/>
</dbReference>
<dbReference type="InterPro" id="IPR004088">
    <property type="entry name" value="KH_dom_type_1"/>
</dbReference>
<dbReference type="CDD" id="cd02393">
    <property type="entry name" value="KH-I_PNPase"/>
    <property type="match status" value="1"/>
</dbReference>
<comment type="catalytic activity">
    <reaction evidence="5">
        <text>RNA(n+1) + phosphate = RNA(n) + a ribonucleoside 5'-diphosphate</text>
        <dbReference type="Rhea" id="RHEA:22096"/>
        <dbReference type="Rhea" id="RHEA-COMP:14527"/>
        <dbReference type="Rhea" id="RHEA-COMP:17342"/>
        <dbReference type="ChEBI" id="CHEBI:43474"/>
        <dbReference type="ChEBI" id="CHEBI:57930"/>
        <dbReference type="ChEBI" id="CHEBI:140395"/>
        <dbReference type="EC" id="2.7.7.8"/>
    </reaction>
</comment>
<feature type="binding site" evidence="5">
    <location>
        <position position="510"/>
    </location>
    <ligand>
        <name>Mg(2+)</name>
        <dbReference type="ChEBI" id="CHEBI:18420"/>
    </ligand>
</feature>
<dbReference type="GO" id="GO:0006402">
    <property type="term" value="P:mRNA catabolic process"/>
    <property type="evidence" value="ECO:0007669"/>
    <property type="project" value="UniProtKB-UniRule"/>
</dbReference>
<dbReference type="PROSITE" id="PS50084">
    <property type="entry name" value="KH_TYPE_1"/>
    <property type="match status" value="1"/>
</dbReference>
<dbReference type="GO" id="GO:0004654">
    <property type="term" value="F:polyribonucleotide nucleotidyltransferase activity"/>
    <property type="evidence" value="ECO:0007669"/>
    <property type="project" value="UniProtKB-UniRule"/>
</dbReference>
<comment type="function">
    <text evidence="5">Involved in mRNA degradation. Catalyzes the phosphorolysis of single-stranded polyribonucleotides processively in the 3'- to 5'-direction.</text>
</comment>
<comment type="caution">
    <text evidence="7">The sequence shown here is derived from an EMBL/GenBank/DDBJ whole genome shotgun (WGS) entry which is preliminary data.</text>
</comment>
<dbReference type="Pfam" id="PF01138">
    <property type="entry name" value="RNase_PH"/>
    <property type="match status" value="2"/>
</dbReference>
<dbReference type="InterPro" id="IPR012162">
    <property type="entry name" value="PNPase"/>
</dbReference>
<keyword evidence="2 5" id="KW-0808">Transferase</keyword>
<dbReference type="InterPro" id="IPR020568">
    <property type="entry name" value="Ribosomal_Su5_D2-typ_SF"/>
</dbReference>
<dbReference type="SUPFAM" id="SSF54791">
    <property type="entry name" value="Eukaryotic type KH-domain (KH-domain type I)"/>
    <property type="match status" value="1"/>
</dbReference>
<dbReference type="Gene3D" id="2.40.50.140">
    <property type="entry name" value="Nucleic acid-binding proteins"/>
    <property type="match status" value="1"/>
</dbReference>
<evidence type="ECO:0000256" key="1">
    <source>
        <dbReference type="ARBA" id="ARBA00007404"/>
    </source>
</evidence>
<dbReference type="SUPFAM" id="SSF55666">
    <property type="entry name" value="Ribonuclease PH domain 2-like"/>
    <property type="match status" value="2"/>
</dbReference>
<dbReference type="PANTHER" id="PTHR11252:SF0">
    <property type="entry name" value="POLYRIBONUCLEOTIDE NUCLEOTIDYLTRANSFERASE 1, MITOCHONDRIAL"/>
    <property type="match status" value="1"/>
</dbReference>
<dbReference type="FunFam" id="3.30.1370.10:FF:000001">
    <property type="entry name" value="Polyribonucleotide nucleotidyltransferase"/>
    <property type="match status" value="1"/>
</dbReference>
<keyword evidence="5" id="KW-0460">Magnesium</keyword>
<dbReference type="InterPro" id="IPR036345">
    <property type="entry name" value="ExoRNase_PH_dom2_sf"/>
</dbReference>
<dbReference type="Pfam" id="PF00013">
    <property type="entry name" value="KH_1"/>
    <property type="match status" value="1"/>
</dbReference>
<keyword evidence="4 5" id="KW-0694">RNA-binding</keyword>
<feature type="binding site" evidence="5">
    <location>
        <position position="516"/>
    </location>
    <ligand>
        <name>Mg(2+)</name>
        <dbReference type="ChEBI" id="CHEBI:18420"/>
    </ligand>
</feature>
<name>A0A1F6EDC1_9BACT</name>
<dbReference type="InterPro" id="IPR012340">
    <property type="entry name" value="NA-bd_OB-fold"/>
</dbReference>
<evidence type="ECO:0000256" key="4">
    <source>
        <dbReference type="ARBA" id="ARBA00022884"/>
    </source>
</evidence>
<comment type="similarity">
    <text evidence="1 5">Belongs to the polyribonucleotide nucleotidyltransferase family.</text>
</comment>
<dbReference type="GO" id="GO:0003723">
    <property type="term" value="F:RNA binding"/>
    <property type="evidence" value="ECO:0007669"/>
    <property type="project" value="UniProtKB-UniRule"/>
</dbReference>
<dbReference type="InterPro" id="IPR036612">
    <property type="entry name" value="KH_dom_type_1_sf"/>
</dbReference>
<evidence type="ECO:0000256" key="5">
    <source>
        <dbReference type="HAMAP-Rule" id="MF_01595"/>
    </source>
</evidence>
<organism evidence="7 8">
    <name type="scientific">Candidatus Kaiserbacteria bacterium RIFCSPLOWO2_01_FULL_51_21</name>
    <dbReference type="NCBI Taxonomy" id="1798508"/>
    <lineage>
        <taxon>Bacteria</taxon>
        <taxon>Candidatus Kaiseribacteriota</taxon>
    </lineage>
</organism>
<evidence type="ECO:0000313" key="8">
    <source>
        <dbReference type="Proteomes" id="UP000179115"/>
    </source>
</evidence>
<proteinExistence type="inferred from homology"/>
<feature type="domain" description="S1 motif" evidence="6">
    <location>
        <begin position="646"/>
        <end position="714"/>
    </location>
</feature>
<evidence type="ECO:0000256" key="3">
    <source>
        <dbReference type="ARBA" id="ARBA00022695"/>
    </source>
</evidence>
<dbReference type="FunFam" id="3.30.230.70:FF:000001">
    <property type="entry name" value="Polyribonucleotide nucleotidyltransferase"/>
    <property type="match status" value="1"/>
</dbReference>
<dbReference type="Gene3D" id="3.30.1370.10">
    <property type="entry name" value="K Homology domain, type 1"/>
    <property type="match status" value="1"/>
</dbReference>
<dbReference type="Pfam" id="PF00575">
    <property type="entry name" value="S1"/>
    <property type="match status" value="1"/>
</dbReference>
<dbReference type="NCBIfam" id="NF008805">
    <property type="entry name" value="PRK11824.1"/>
    <property type="match status" value="1"/>
</dbReference>
<dbReference type="EMBL" id="MFLV01000011">
    <property type="protein sequence ID" value="OGG71675.1"/>
    <property type="molecule type" value="Genomic_DNA"/>
</dbReference>
<dbReference type="PIRSF" id="PIRSF005499">
    <property type="entry name" value="PNPase"/>
    <property type="match status" value="1"/>
</dbReference>
<dbReference type="SMART" id="SM00316">
    <property type="entry name" value="S1"/>
    <property type="match status" value="1"/>
</dbReference>
<dbReference type="NCBIfam" id="TIGR03591">
    <property type="entry name" value="polynuc_phos"/>
    <property type="match status" value="1"/>
</dbReference>
<comment type="subcellular location">
    <subcellularLocation>
        <location evidence="5">Cytoplasm</location>
    </subcellularLocation>
</comment>
<dbReference type="PANTHER" id="PTHR11252">
    <property type="entry name" value="POLYRIBONUCLEOTIDE NUCLEOTIDYLTRANSFERASE"/>
    <property type="match status" value="1"/>
</dbReference>